<feature type="region of interest" description="Disordered" evidence="1">
    <location>
        <begin position="1"/>
        <end position="27"/>
    </location>
</feature>
<reference evidence="2 3" key="1">
    <citation type="submission" date="2024-06" db="EMBL/GenBank/DDBJ databases">
        <title>Genomic Encyclopedia of Type Strains, Phase V (KMG-V): Genome sequencing to study the core and pangenomes of soil and plant-associated prokaryotes.</title>
        <authorList>
            <person name="Whitman W."/>
        </authorList>
    </citation>
    <scope>NUCLEOTIDE SEQUENCE [LARGE SCALE GENOMIC DNA]</scope>
    <source>
        <strain evidence="2 3">USDA 160</strain>
    </source>
</reference>
<name>A0ABV2RT61_BRAJP</name>
<comment type="caution">
    <text evidence="2">The sequence shown here is derived from an EMBL/GenBank/DDBJ whole genome shotgun (WGS) entry which is preliminary data.</text>
</comment>
<gene>
    <name evidence="2" type="ORF">ABIF63_003545</name>
</gene>
<dbReference type="EMBL" id="JBEPTQ010000002">
    <property type="protein sequence ID" value="MET4719439.1"/>
    <property type="molecule type" value="Genomic_DNA"/>
</dbReference>
<evidence type="ECO:0000313" key="3">
    <source>
        <dbReference type="Proteomes" id="UP001549291"/>
    </source>
</evidence>
<keyword evidence="3" id="KW-1185">Reference proteome</keyword>
<sequence>MIHRADEGSGGREQKSRPRSGPSSHFFRLSQGVIGTRQLKEAVFGLFFRDGFGRMAEFLGALSEALGMSAMIHALVVPNFTHWRG</sequence>
<dbReference type="RefSeq" id="WP_157788434.1">
    <property type="nucleotide sequence ID" value="NZ_CP066351.1"/>
</dbReference>
<organism evidence="2 3">
    <name type="scientific">Bradyrhizobium japonicum</name>
    <dbReference type="NCBI Taxonomy" id="375"/>
    <lineage>
        <taxon>Bacteria</taxon>
        <taxon>Pseudomonadati</taxon>
        <taxon>Pseudomonadota</taxon>
        <taxon>Alphaproteobacteria</taxon>
        <taxon>Hyphomicrobiales</taxon>
        <taxon>Nitrobacteraceae</taxon>
        <taxon>Bradyrhizobium</taxon>
    </lineage>
</organism>
<proteinExistence type="predicted"/>
<protein>
    <recommendedName>
        <fullName evidence="4">Transposase</fullName>
    </recommendedName>
</protein>
<feature type="compositionally biased region" description="Basic and acidic residues" evidence="1">
    <location>
        <begin position="1"/>
        <end position="16"/>
    </location>
</feature>
<evidence type="ECO:0008006" key="4">
    <source>
        <dbReference type="Google" id="ProtNLM"/>
    </source>
</evidence>
<accession>A0ABV2RT61</accession>
<evidence type="ECO:0000256" key="1">
    <source>
        <dbReference type="SAM" id="MobiDB-lite"/>
    </source>
</evidence>
<dbReference type="Proteomes" id="UP001549291">
    <property type="component" value="Unassembled WGS sequence"/>
</dbReference>
<evidence type="ECO:0000313" key="2">
    <source>
        <dbReference type="EMBL" id="MET4719439.1"/>
    </source>
</evidence>